<dbReference type="GO" id="GO:0046655">
    <property type="term" value="P:folic acid metabolic process"/>
    <property type="evidence" value="ECO:0007669"/>
    <property type="project" value="TreeGrafter"/>
</dbReference>
<dbReference type="GO" id="GO:0070401">
    <property type="term" value="F:NADP+ binding"/>
    <property type="evidence" value="ECO:0007669"/>
    <property type="project" value="UniProtKB-ARBA"/>
</dbReference>
<organism evidence="10 11">
    <name type="scientific">Listeria kieliensis</name>
    <dbReference type="NCBI Taxonomy" id="1621700"/>
    <lineage>
        <taxon>Bacteria</taxon>
        <taxon>Bacillati</taxon>
        <taxon>Bacillota</taxon>
        <taxon>Bacilli</taxon>
        <taxon>Bacillales</taxon>
        <taxon>Listeriaceae</taxon>
        <taxon>Listeria</taxon>
    </lineage>
</organism>
<dbReference type="EC" id="1.5.1.3" evidence="3 8"/>
<evidence type="ECO:0000256" key="8">
    <source>
        <dbReference type="PIRNR" id="PIRNR000194"/>
    </source>
</evidence>
<accession>A0A3D8TUB0</accession>
<keyword evidence="5 8" id="KW-0521">NADP</keyword>
<feature type="domain" description="DHFR" evidence="9">
    <location>
        <begin position="1"/>
        <end position="158"/>
    </location>
</feature>
<dbReference type="GO" id="GO:0005829">
    <property type="term" value="C:cytosol"/>
    <property type="evidence" value="ECO:0007669"/>
    <property type="project" value="TreeGrafter"/>
</dbReference>
<comment type="pathway">
    <text evidence="1 8">Cofactor biosynthesis; tetrahydrofolate biosynthesis; 5,6,7,8-tetrahydrofolate from 7,8-dihydrofolate: step 1/1.</text>
</comment>
<comment type="catalytic activity">
    <reaction evidence="8">
        <text>(6S)-5,6,7,8-tetrahydrofolate + NADP(+) = 7,8-dihydrofolate + NADPH + H(+)</text>
        <dbReference type="Rhea" id="RHEA:15009"/>
        <dbReference type="ChEBI" id="CHEBI:15378"/>
        <dbReference type="ChEBI" id="CHEBI:57451"/>
        <dbReference type="ChEBI" id="CHEBI:57453"/>
        <dbReference type="ChEBI" id="CHEBI:57783"/>
        <dbReference type="ChEBI" id="CHEBI:58349"/>
        <dbReference type="EC" id="1.5.1.3"/>
    </reaction>
</comment>
<dbReference type="GO" id="GO:0046452">
    <property type="term" value="P:dihydrofolate metabolic process"/>
    <property type="evidence" value="ECO:0007669"/>
    <property type="project" value="TreeGrafter"/>
</dbReference>
<evidence type="ECO:0000256" key="7">
    <source>
        <dbReference type="ARBA" id="ARBA00025067"/>
    </source>
</evidence>
<dbReference type="GO" id="GO:0006730">
    <property type="term" value="P:one-carbon metabolic process"/>
    <property type="evidence" value="ECO:0007669"/>
    <property type="project" value="UniProtKB-KW"/>
</dbReference>
<sequence length="161" mass="18538">MITFIWAQDEAGNIGKDNTMPWHLPADLAYFKKQTTGHTIVVGRKTYESFGRALPNRRNIVLSRDPDLQLPDAEVVHDKADVLKLAETEDVFVCGGAEIYRLFRDQVSRLLVTKIGASFEADTAFPELDWSKFREVSRIEGQEDDKNRYPFAFYTYERVDD</sequence>
<evidence type="ECO:0000256" key="3">
    <source>
        <dbReference type="ARBA" id="ARBA00012856"/>
    </source>
</evidence>
<dbReference type="FunFam" id="3.40.430.10:FF:000001">
    <property type="entry name" value="Dihydrofolate reductase"/>
    <property type="match status" value="1"/>
</dbReference>
<comment type="caution">
    <text evidence="10">The sequence shown here is derived from an EMBL/GenBank/DDBJ whole genome shotgun (WGS) entry which is preliminary data.</text>
</comment>
<dbReference type="PRINTS" id="PR00070">
    <property type="entry name" value="DHFR"/>
</dbReference>
<dbReference type="InterPro" id="IPR012259">
    <property type="entry name" value="DHFR"/>
</dbReference>
<keyword evidence="11" id="KW-1185">Reference proteome</keyword>
<dbReference type="PANTHER" id="PTHR48069:SF3">
    <property type="entry name" value="DIHYDROFOLATE REDUCTASE"/>
    <property type="match status" value="1"/>
</dbReference>
<gene>
    <name evidence="10" type="ORF">UR08_02705</name>
</gene>
<dbReference type="RefSeq" id="WP_115752125.1">
    <property type="nucleotide sequence ID" value="NZ_LARY01000001.1"/>
</dbReference>
<dbReference type="AlphaFoldDB" id="A0A3D8TUB0"/>
<evidence type="ECO:0000313" key="10">
    <source>
        <dbReference type="EMBL" id="RDX02442.1"/>
    </source>
</evidence>
<dbReference type="PIRSF" id="PIRSF000194">
    <property type="entry name" value="DHFR"/>
    <property type="match status" value="1"/>
</dbReference>
<protein>
    <recommendedName>
        <fullName evidence="3 8">Dihydrofolate reductase</fullName>
        <ecNumber evidence="3 8">1.5.1.3</ecNumber>
    </recommendedName>
</protein>
<dbReference type="UniPathway" id="UPA00077">
    <property type="reaction ID" value="UER00158"/>
</dbReference>
<keyword evidence="6 8" id="KW-0560">Oxidoreductase</keyword>
<evidence type="ECO:0000256" key="6">
    <source>
        <dbReference type="ARBA" id="ARBA00023002"/>
    </source>
</evidence>
<keyword evidence="4 8" id="KW-0554">One-carbon metabolism</keyword>
<dbReference type="Pfam" id="PF00186">
    <property type="entry name" value="DHFR_1"/>
    <property type="match status" value="1"/>
</dbReference>
<dbReference type="CDD" id="cd00209">
    <property type="entry name" value="DHFR"/>
    <property type="match status" value="1"/>
</dbReference>
<dbReference type="GO" id="GO:0004146">
    <property type="term" value="F:dihydrofolate reductase activity"/>
    <property type="evidence" value="ECO:0007669"/>
    <property type="project" value="UniProtKB-EC"/>
</dbReference>
<evidence type="ECO:0000256" key="4">
    <source>
        <dbReference type="ARBA" id="ARBA00022563"/>
    </source>
</evidence>
<reference evidence="11" key="1">
    <citation type="submission" date="2015-04" db="EMBL/GenBank/DDBJ databases">
        <authorList>
            <person name="Schardt J."/>
            <person name="Mueller-Herbst S."/>
            <person name="Scherer S."/>
            <person name="Huptas C."/>
        </authorList>
    </citation>
    <scope>NUCLEOTIDE SEQUENCE [LARGE SCALE GENOMIC DNA]</scope>
    <source>
        <strain evidence="11">Kiel-L1</strain>
    </source>
</reference>
<proteinExistence type="inferred from homology"/>
<evidence type="ECO:0000256" key="1">
    <source>
        <dbReference type="ARBA" id="ARBA00004903"/>
    </source>
</evidence>
<evidence type="ECO:0000313" key="11">
    <source>
        <dbReference type="Proteomes" id="UP000257055"/>
    </source>
</evidence>
<name>A0A3D8TUB0_9LIST</name>
<dbReference type="Gene3D" id="3.40.430.10">
    <property type="entry name" value="Dihydrofolate Reductase, subunit A"/>
    <property type="match status" value="1"/>
</dbReference>
<comment type="similarity">
    <text evidence="2 8">Belongs to the dihydrofolate reductase family.</text>
</comment>
<dbReference type="GO" id="GO:0046654">
    <property type="term" value="P:tetrahydrofolate biosynthetic process"/>
    <property type="evidence" value="ECO:0007669"/>
    <property type="project" value="UniProtKB-UniPathway"/>
</dbReference>
<evidence type="ECO:0000256" key="5">
    <source>
        <dbReference type="ARBA" id="ARBA00022857"/>
    </source>
</evidence>
<dbReference type="Proteomes" id="UP000257055">
    <property type="component" value="Unassembled WGS sequence"/>
</dbReference>
<evidence type="ECO:0000256" key="2">
    <source>
        <dbReference type="ARBA" id="ARBA00009539"/>
    </source>
</evidence>
<dbReference type="PANTHER" id="PTHR48069">
    <property type="entry name" value="DIHYDROFOLATE REDUCTASE"/>
    <property type="match status" value="1"/>
</dbReference>
<dbReference type="PROSITE" id="PS51330">
    <property type="entry name" value="DHFR_2"/>
    <property type="match status" value="1"/>
</dbReference>
<dbReference type="InterPro" id="IPR024072">
    <property type="entry name" value="DHFR-like_dom_sf"/>
</dbReference>
<dbReference type="InterPro" id="IPR001796">
    <property type="entry name" value="DHFR_dom"/>
</dbReference>
<comment type="function">
    <text evidence="7 8">Key enzyme in folate metabolism. Catalyzes an essential reaction for de novo glycine and purine synthesis, and for DNA precursor synthesis.</text>
</comment>
<dbReference type="SUPFAM" id="SSF53597">
    <property type="entry name" value="Dihydrofolate reductase-like"/>
    <property type="match status" value="1"/>
</dbReference>
<evidence type="ECO:0000259" key="9">
    <source>
        <dbReference type="PROSITE" id="PS51330"/>
    </source>
</evidence>
<dbReference type="EMBL" id="LARY01000001">
    <property type="protein sequence ID" value="RDX02442.1"/>
    <property type="molecule type" value="Genomic_DNA"/>
</dbReference>